<evidence type="ECO:0000256" key="1">
    <source>
        <dbReference type="ARBA" id="ARBA00006484"/>
    </source>
</evidence>
<comment type="similarity">
    <text evidence="1">Belongs to the short-chain dehydrogenases/reductases (SDR) family.</text>
</comment>
<name>A0ABQ4LR94_9BACL</name>
<dbReference type="RefSeq" id="WP_212947483.1">
    <property type="nucleotide sequence ID" value="NZ_BORW01000002.1"/>
</dbReference>
<dbReference type="InterPro" id="IPR002347">
    <property type="entry name" value="SDR_fam"/>
</dbReference>
<evidence type="ECO:0000313" key="4">
    <source>
        <dbReference type="Proteomes" id="UP000680638"/>
    </source>
</evidence>
<comment type="caution">
    <text evidence="3">The sequence shown here is derived from an EMBL/GenBank/DDBJ whole genome shotgun (WGS) entry which is preliminary data.</text>
</comment>
<accession>A0ABQ4LR94</accession>
<dbReference type="PRINTS" id="PR00080">
    <property type="entry name" value="SDRFAMILY"/>
</dbReference>
<evidence type="ECO:0000256" key="2">
    <source>
        <dbReference type="ARBA" id="ARBA00023002"/>
    </source>
</evidence>
<dbReference type="EMBL" id="BORW01000002">
    <property type="protein sequence ID" value="GIO65767.1"/>
    <property type="molecule type" value="Genomic_DNA"/>
</dbReference>
<dbReference type="NCBIfam" id="NF005559">
    <property type="entry name" value="PRK07231.1"/>
    <property type="match status" value="1"/>
</dbReference>
<dbReference type="PANTHER" id="PTHR24321:SF8">
    <property type="entry name" value="ESTRADIOL 17-BETA-DEHYDROGENASE 8-RELATED"/>
    <property type="match status" value="1"/>
</dbReference>
<dbReference type="InterPro" id="IPR020904">
    <property type="entry name" value="Sc_DH/Rdtase_CS"/>
</dbReference>
<dbReference type="PRINTS" id="PR00081">
    <property type="entry name" value="GDHRDH"/>
</dbReference>
<dbReference type="Proteomes" id="UP000680638">
    <property type="component" value="Unassembled WGS sequence"/>
</dbReference>
<dbReference type="PROSITE" id="PS00061">
    <property type="entry name" value="ADH_SHORT"/>
    <property type="match status" value="1"/>
</dbReference>
<reference evidence="3 4" key="1">
    <citation type="submission" date="2021-03" db="EMBL/GenBank/DDBJ databases">
        <title>Antimicrobial resistance genes in bacteria isolated from Japanese honey, and their potential for conferring macrolide and lincosamide resistance in the American foulbrood pathogen Paenibacillus larvae.</title>
        <authorList>
            <person name="Okamoto M."/>
            <person name="Kumagai M."/>
            <person name="Kanamori H."/>
            <person name="Takamatsu D."/>
        </authorList>
    </citation>
    <scope>NUCLEOTIDE SEQUENCE [LARGE SCALE GENOMIC DNA]</scope>
    <source>
        <strain evidence="3 4">J21TS3</strain>
    </source>
</reference>
<proteinExistence type="inferred from homology"/>
<dbReference type="Pfam" id="PF13561">
    <property type="entry name" value="adh_short_C2"/>
    <property type="match status" value="1"/>
</dbReference>
<sequence>MRLEGKVALITGAGAGIGKTTALRFAQEGAKVIVTDINLDNVTQTASEIEQAGGSAAAFKHDVSSEDDWKRIVEASVKQFGSIDILFNNAGIYFIKPLAEIGLDEWNRMLSINVTGVFLGMKHVMPVMAKQEQGGSVINASSIAGLTGASGHVAYGASKGAVRIMTKDAAVEYASANVRVNSIHPAYINTAMGDYATQASRMSAAELGKRMAPMGRFGLVEEVSNMVLFLASDESSYCTGAEFVIDGGATAM</sequence>
<keyword evidence="4" id="KW-1185">Reference proteome</keyword>
<gene>
    <name evidence="3" type="ORF">J21TS3_05880</name>
</gene>
<dbReference type="SUPFAM" id="SSF51735">
    <property type="entry name" value="NAD(P)-binding Rossmann-fold domains"/>
    <property type="match status" value="1"/>
</dbReference>
<protein>
    <submittedName>
        <fullName evidence="3">3-alpha-hydroxysteroid dehydrogenase</fullName>
    </submittedName>
</protein>
<dbReference type="Gene3D" id="3.40.50.720">
    <property type="entry name" value="NAD(P)-binding Rossmann-like Domain"/>
    <property type="match status" value="1"/>
</dbReference>
<evidence type="ECO:0000313" key="3">
    <source>
        <dbReference type="EMBL" id="GIO65767.1"/>
    </source>
</evidence>
<organism evidence="3 4">
    <name type="scientific">Paenibacillus cookii</name>
    <dbReference type="NCBI Taxonomy" id="157839"/>
    <lineage>
        <taxon>Bacteria</taxon>
        <taxon>Bacillati</taxon>
        <taxon>Bacillota</taxon>
        <taxon>Bacilli</taxon>
        <taxon>Bacillales</taxon>
        <taxon>Paenibacillaceae</taxon>
        <taxon>Paenibacillus</taxon>
    </lineage>
</organism>
<dbReference type="InterPro" id="IPR036291">
    <property type="entry name" value="NAD(P)-bd_dom_sf"/>
</dbReference>
<keyword evidence="2" id="KW-0560">Oxidoreductase</keyword>
<dbReference type="PANTHER" id="PTHR24321">
    <property type="entry name" value="DEHYDROGENASES, SHORT CHAIN"/>
    <property type="match status" value="1"/>
</dbReference>